<dbReference type="InterPro" id="IPR004007">
    <property type="entry name" value="DhaL_dom"/>
</dbReference>
<dbReference type="Pfam" id="PF21645">
    <property type="entry name" value="FakA-like_M"/>
    <property type="match status" value="1"/>
</dbReference>
<dbReference type="InterPro" id="IPR048394">
    <property type="entry name" value="FakA-like_M"/>
</dbReference>
<dbReference type="GO" id="GO:0006071">
    <property type="term" value="P:glycerol metabolic process"/>
    <property type="evidence" value="ECO:0007669"/>
    <property type="project" value="InterPro"/>
</dbReference>
<dbReference type="AlphaFoldDB" id="A0A7C1GNM5"/>
<gene>
    <name evidence="2" type="ORF">ENN47_00255</name>
</gene>
<evidence type="ECO:0000313" key="2">
    <source>
        <dbReference type="EMBL" id="HDP76622.1"/>
    </source>
</evidence>
<dbReference type="SMART" id="SM01121">
    <property type="entry name" value="Dak1_2"/>
    <property type="match status" value="1"/>
</dbReference>
<dbReference type="InterPro" id="IPR019986">
    <property type="entry name" value="YloV-like"/>
</dbReference>
<dbReference type="InterPro" id="IPR036117">
    <property type="entry name" value="DhaL_dom_sf"/>
</dbReference>
<organism evidence="2">
    <name type="scientific">Mesotoga infera</name>
    <dbReference type="NCBI Taxonomy" id="1236046"/>
    <lineage>
        <taxon>Bacteria</taxon>
        <taxon>Thermotogati</taxon>
        <taxon>Thermotogota</taxon>
        <taxon>Thermotogae</taxon>
        <taxon>Kosmotogales</taxon>
        <taxon>Kosmotogaceae</taxon>
        <taxon>Mesotoga</taxon>
    </lineage>
</organism>
<dbReference type="InterPro" id="IPR050270">
    <property type="entry name" value="DegV_domain_contain"/>
</dbReference>
<reference evidence="2" key="1">
    <citation type="journal article" date="2020" name="mSystems">
        <title>Genome- and Community-Level Interaction Insights into Carbon Utilization and Element Cycling Functions of Hydrothermarchaeota in Hydrothermal Sediment.</title>
        <authorList>
            <person name="Zhou Z."/>
            <person name="Liu Y."/>
            <person name="Xu W."/>
            <person name="Pan J."/>
            <person name="Luo Z.H."/>
            <person name="Li M."/>
        </authorList>
    </citation>
    <scope>NUCLEOTIDE SEQUENCE [LARGE SCALE GENOMIC DNA]</scope>
    <source>
        <strain evidence="2">SpSt-1179</strain>
    </source>
</reference>
<dbReference type="SMART" id="SM01120">
    <property type="entry name" value="Dak2"/>
    <property type="match status" value="1"/>
</dbReference>
<feature type="domain" description="DhaL" evidence="1">
    <location>
        <begin position="7"/>
        <end position="199"/>
    </location>
</feature>
<dbReference type="GO" id="GO:0004371">
    <property type="term" value="F:glycerone kinase activity"/>
    <property type="evidence" value="ECO:0007669"/>
    <property type="project" value="InterPro"/>
</dbReference>
<protein>
    <submittedName>
        <fullName evidence="2">DAK2 domain-containing protein</fullName>
    </submittedName>
</protein>
<dbReference type="SUPFAM" id="SSF101473">
    <property type="entry name" value="DhaL-like"/>
    <property type="match status" value="1"/>
</dbReference>
<dbReference type="Pfam" id="PF02734">
    <property type="entry name" value="Dak2"/>
    <property type="match status" value="1"/>
</dbReference>
<sequence>MKRINGKFFVAAFRKAAERLLANKDEINALNVFPVPDGDTGSNMAAAMIEACEYLDRLKKDDLVSVLEAVKTGMLMGARGNSGVILSQIFRGFAEGIGNRKFVNTKAFTEGLTRAKEIAYRSVMKPVEGTMLTVMKVSADTAGNEFGGIEDFDEYFEKLLDVAFDTVEKTPTLLPKLKEAGVVDSGAKGLAYIFEGFLLATKGDIELEGPIQQMPQAMGSSTERIVEIVREELKYTYCTELIVNLNESESQEESSELLKAYLEEMGDSIVMVHQDEIIKIHVHTDHPGDVIEKFLGVGFLQKVKIDNMKVQHEHVVDIQSRGPEMYGKDKHHGVIVVSPGDGLADVLKSLGVDYVVKGGQTMNPSLKDLYEAISRIAANKVIVLPNNPNIILTAKEAANAIHDDNPGKEVYIIPTRTVQEGIAAMTVYNDEMDSDSLIEEMKEAAEAVSPISITYAVRDSSMKGKKIRKGEYIAIGRDGLITSGRKLEKLVHDSIKSVLGKDDDKEVVTIFYGSEVSEEAAGKLLESLSGSFSDLEFEVHSGGQPYYYYLISIE</sequence>
<dbReference type="EMBL" id="DSBT01000011">
    <property type="protein sequence ID" value="HDP76622.1"/>
    <property type="molecule type" value="Genomic_DNA"/>
</dbReference>
<dbReference type="Proteomes" id="UP000886198">
    <property type="component" value="Unassembled WGS sequence"/>
</dbReference>
<dbReference type="NCBIfam" id="TIGR03599">
    <property type="entry name" value="YloV"/>
    <property type="match status" value="1"/>
</dbReference>
<comment type="caution">
    <text evidence="2">The sequence shown here is derived from an EMBL/GenBank/DDBJ whole genome shotgun (WGS) entry which is preliminary data.</text>
</comment>
<evidence type="ECO:0000259" key="1">
    <source>
        <dbReference type="PROSITE" id="PS51480"/>
    </source>
</evidence>
<proteinExistence type="predicted"/>
<dbReference type="PANTHER" id="PTHR33434:SF4">
    <property type="entry name" value="PHOSPHATASE PROTEIN"/>
    <property type="match status" value="1"/>
</dbReference>
<dbReference type="Pfam" id="PF13684">
    <property type="entry name" value="FakA-like_C"/>
    <property type="match status" value="1"/>
</dbReference>
<dbReference type="InterPro" id="IPR033470">
    <property type="entry name" value="FakA-like_C"/>
</dbReference>
<name>A0A7C1GNM5_9BACT</name>
<dbReference type="PANTHER" id="PTHR33434">
    <property type="entry name" value="DEGV DOMAIN-CONTAINING PROTEIN DR_1986-RELATED"/>
    <property type="match status" value="1"/>
</dbReference>
<dbReference type="PROSITE" id="PS51480">
    <property type="entry name" value="DHAL"/>
    <property type="match status" value="1"/>
</dbReference>
<accession>A0A7C1GNM5</accession>
<dbReference type="Gene3D" id="1.25.40.340">
    <property type="match status" value="1"/>
</dbReference>